<dbReference type="Gene3D" id="2.40.50.90">
    <property type="match status" value="4"/>
</dbReference>
<dbReference type="SUPFAM" id="SSF57850">
    <property type="entry name" value="RING/U-box"/>
    <property type="match status" value="1"/>
</dbReference>
<feature type="region of interest" description="Disordered" evidence="4">
    <location>
        <begin position="1"/>
        <end position="70"/>
    </location>
</feature>
<keyword evidence="8" id="KW-1185">Reference proteome</keyword>
<keyword evidence="1 3" id="KW-0479">Metal-binding</keyword>
<evidence type="ECO:0000256" key="1">
    <source>
        <dbReference type="ARBA" id="ARBA00022771"/>
    </source>
</evidence>
<proteinExistence type="predicted"/>
<dbReference type="PANTHER" id="PTHR16442">
    <property type="entry name" value="RING FINGER PROTEIN 17"/>
    <property type="match status" value="1"/>
</dbReference>
<dbReference type="SUPFAM" id="SSF63748">
    <property type="entry name" value="Tudor/PWWP/MBT"/>
    <property type="match status" value="5"/>
</dbReference>
<dbReference type="EMBL" id="JARQZJ010000122">
    <property type="protein sequence ID" value="KAK9889182.1"/>
    <property type="molecule type" value="Genomic_DNA"/>
</dbReference>
<keyword evidence="2" id="KW-0862">Zinc</keyword>
<evidence type="ECO:0000259" key="5">
    <source>
        <dbReference type="PROSITE" id="PS50089"/>
    </source>
</evidence>
<accession>A0AAW1V0J2</accession>
<feature type="compositionally biased region" description="Polar residues" evidence="4">
    <location>
        <begin position="41"/>
        <end position="69"/>
    </location>
</feature>
<dbReference type="PROSITE" id="PS50304">
    <property type="entry name" value="TUDOR"/>
    <property type="match status" value="3"/>
</dbReference>
<feature type="domain" description="RING-type" evidence="5">
    <location>
        <begin position="141"/>
        <end position="191"/>
    </location>
</feature>
<comment type="caution">
    <text evidence="7">The sequence shown here is derived from an EMBL/GenBank/DDBJ whole genome shotgun (WGS) entry which is preliminary data.</text>
</comment>
<keyword evidence="1 3" id="KW-0863">Zinc-finger</keyword>
<protein>
    <recommendedName>
        <fullName evidence="9">Tudor domain-containing protein 1</fullName>
    </recommendedName>
</protein>
<dbReference type="Gene3D" id="3.30.40.10">
    <property type="entry name" value="Zinc/RING finger domain, C3HC4 (zinc finger)"/>
    <property type="match status" value="1"/>
</dbReference>
<evidence type="ECO:0000259" key="6">
    <source>
        <dbReference type="PROSITE" id="PS50304"/>
    </source>
</evidence>
<feature type="domain" description="Tudor" evidence="6">
    <location>
        <begin position="821"/>
        <end position="882"/>
    </location>
</feature>
<dbReference type="CDD" id="cd20379">
    <property type="entry name" value="Tudor_dTUD-like"/>
    <property type="match status" value="1"/>
</dbReference>
<dbReference type="InterPro" id="IPR001841">
    <property type="entry name" value="Znf_RING"/>
</dbReference>
<evidence type="ECO:0008006" key="9">
    <source>
        <dbReference type="Google" id="ProtNLM"/>
    </source>
</evidence>
<evidence type="ECO:0000313" key="8">
    <source>
        <dbReference type="Proteomes" id="UP001431783"/>
    </source>
</evidence>
<evidence type="ECO:0000313" key="7">
    <source>
        <dbReference type="EMBL" id="KAK9889182.1"/>
    </source>
</evidence>
<gene>
    <name evidence="7" type="ORF">WA026_004459</name>
</gene>
<organism evidence="7 8">
    <name type="scientific">Henosepilachna vigintioctopunctata</name>
    <dbReference type="NCBI Taxonomy" id="420089"/>
    <lineage>
        <taxon>Eukaryota</taxon>
        <taxon>Metazoa</taxon>
        <taxon>Ecdysozoa</taxon>
        <taxon>Arthropoda</taxon>
        <taxon>Hexapoda</taxon>
        <taxon>Insecta</taxon>
        <taxon>Pterygota</taxon>
        <taxon>Neoptera</taxon>
        <taxon>Endopterygota</taxon>
        <taxon>Coleoptera</taxon>
        <taxon>Polyphaga</taxon>
        <taxon>Cucujiformia</taxon>
        <taxon>Coccinelloidea</taxon>
        <taxon>Coccinellidae</taxon>
        <taxon>Epilachninae</taxon>
        <taxon>Epilachnini</taxon>
        <taxon>Henosepilachna</taxon>
    </lineage>
</organism>
<dbReference type="GO" id="GO:0005737">
    <property type="term" value="C:cytoplasm"/>
    <property type="evidence" value="ECO:0007669"/>
    <property type="project" value="UniProtKB-ARBA"/>
</dbReference>
<dbReference type="SMART" id="SM00184">
    <property type="entry name" value="RING"/>
    <property type="match status" value="1"/>
</dbReference>
<dbReference type="Pfam" id="PF00567">
    <property type="entry name" value="TUDOR"/>
    <property type="match status" value="5"/>
</dbReference>
<dbReference type="SMART" id="SM00333">
    <property type="entry name" value="TUDOR"/>
    <property type="match status" value="4"/>
</dbReference>
<name>A0AAW1V0J2_9CUCU</name>
<feature type="domain" description="Tudor" evidence="6">
    <location>
        <begin position="1051"/>
        <end position="1109"/>
    </location>
</feature>
<dbReference type="Gene3D" id="2.30.30.140">
    <property type="match status" value="5"/>
</dbReference>
<evidence type="ECO:0000256" key="2">
    <source>
        <dbReference type="ARBA" id="ARBA00022833"/>
    </source>
</evidence>
<reference evidence="7 8" key="1">
    <citation type="submission" date="2023-03" db="EMBL/GenBank/DDBJ databases">
        <title>Genome insight into feeding habits of ladybird beetles.</title>
        <authorList>
            <person name="Li H.-S."/>
            <person name="Huang Y.-H."/>
            <person name="Pang H."/>
        </authorList>
    </citation>
    <scope>NUCLEOTIDE SEQUENCE [LARGE SCALE GENOMIC DNA]</scope>
    <source>
        <strain evidence="7">SYSU_2023b</strain>
        <tissue evidence="7">Whole body</tissue>
    </source>
</reference>
<dbReference type="Proteomes" id="UP001431783">
    <property type="component" value="Unassembled WGS sequence"/>
</dbReference>
<dbReference type="PROSITE" id="PS50089">
    <property type="entry name" value="ZF_RING_2"/>
    <property type="match status" value="1"/>
</dbReference>
<sequence>MQSERNLLVRPGSFLEMSPAPPMSSRSDSINSVARRGNNFIRRTSNSGYASRNPNKNKRSFNGDSSSECGQHLENSYADRQFRGGYLPGWDSTRNRGKVFDNNKRYPTHQNKVKRNFNAPIASVIGNMPQNHDIECKSYICPSCKFPYNYFKNRNTLLGRLPRVLVCGHTTCEDCINKSFKTANSINCSICFEVTMNKNQNLDYNYFVIGHILCSKMNSIIAVDNSDVSLISTGVNLREEAADEVRISKNFESKCGLGGCLKQGTFRCFDCNEVYCEDCDEALHTSGKHLLSHRRDCIENVTYELKKCPDHLMFEDLHCVNCEENCCCYCMLEKHEGHSRIYLIRLNEDEEKQLKISYKVASKRLQELLECQNKLKKPEEDKVYDVEIEIARCFTDLHAQLSRIEKKLRLKAKNENSRNGTLQKINDIIQSNIDTIKYLMMCCDRRSEIKLNLRGLLQKLKEIEKIPTVLIDDASGVTEPRLIVNENVYQLESHFQLEIPTKQLYKLVSADELPENNENMVPLQQYDLKKVKNYEKPPQNEASTSSAKIIKPEKIKDSHKIEFEQQAVYITHMHSLNCFYVQFKKEDKQFKELMKEIKSHMENGPENVIEVDINELYLTPCLTNKKEWGRVRALEEVNIGGDKQYKVKFIDFGNEKVVDKSELKHISSSLANRKPFAVQCKLDNLSQVPWTKNSHLKLANLLGVNQEVIMLAKEFSNNVYTVDLNIITSCGDIRSLSDLLIYGYDALQTDSESLEFIAQSKQLFNNSDTFVTGESYEVYMRCIVDPWNIYIQRACYQNSLSGLLSSMETFYHMSKCDIHVPFKGSDVVIFYPSEEYGDWHRARIVKVFNNKKTVDVFLVDWGKRVNVPWQNLRNLVELFRTTECLVVKVKLADVHPQVGDWSHFHTSAGKKFFEKYSKKNKSLKMLVSAIVPIEVVLFENCQTYDKNINALFVEQGFGYSTGKLSETVNWPHKTKEEKDDENEYLPIYKNLIDDEDDSEEEPKEAKTPVEIVRFEDPHSIYVTFVLMNKEATQLHEELQIYHVEKYDVQKTWNVKDRIVVFDPTEKEYCRARIEMIKQDMYYVYLVDRGDRICVTKKELRRMSPYFATKFPNMVVKCHLANIKPAGDSTKWSFMSIEWFQKLLEKHKEIYMMKVSSDERKLSMPVKMWYSKVQQGTALEPSIRKFFSIEKKLVKAGLAFYINEQSLKDDTTVSTTALKKSCSTILEPENVVEDKNCNTIPCSENIPENPSLSEKSTESQFEDDNIKCEINEWQPNSIKKKEFYGYITCAENEGFLFVRDEELQPIYKEMEHNMKQHFDSIPKANPFVLHEHQLVTVWHCDFWYRGVILSVINKTSAKIMMVDFGSDHIVNVDHLHNKIMYPEIPVLVSKIKLYNIYSRSTTWSNKDVDILLNTISEYSRIVIRSILNIEIPLADVYDKDGVCLNDKIVELCPNLYRKKFDVAKVEKYELSSDNNSDFAKTINSINKNSLQSITWSSMVEDELEEMRRKIKKYNYVRLPYSLPGEKILMDIISILDYRTVSVYIGSDESKEEFALLSKSLQEEAPYLESLVDWEIGMPCISLYDDDDLWYRAKILQIDQLSCGYVTVIYVDYGNFEIVKATELKSVKQEWLNFPATFFDAKLNYQVVESKNESYLLKHIRQLQSKSKLVEIVSEEPLTIHIYNEEDGQLYYDMFVKNDVIRLDVL</sequence>
<dbReference type="GO" id="GO:0008270">
    <property type="term" value="F:zinc ion binding"/>
    <property type="evidence" value="ECO:0007669"/>
    <property type="project" value="UniProtKB-KW"/>
</dbReference>
<dbReference type="InterPro" id="IPR002999">
    <property type="entry name" value="Tudor"/>
</dbReference>
<evidence type="ECO:0000256" key="3">
    <source>
        <dbReference type="PROSITE-ProRule" id="PRU00175"/>
    </source>
</evidence>
<dbReference type="InterPro" id="IPR013083">
    <property type="entry name" value="Znf_RING/FYVE/PHD"/>
</dbReference>
<feature type="domain" description="Tudor" evidence="6">
    <location>
        <begin position="1571"/>
        <end position="1632"/>
    </location>
</feature>
<dbReference type="CDD" id="cd19757">
    <property type="entry name" value="Bbox1"/>
    <property type="match status" value="1"/>
</dbReference>
<dbReference type="InterPro" id="IPR035437">
    <property type="entry name" value="SNase_OB-fold_sf"/>
</dbReference>
<dbReference type="PANTHER" id="PTHR16442:SF1">
    <property type="entry name" value="RING FINGER PROTEIN 17"/>
    <property type="match status" value="1"/>
</dbReference>
<evidence type="ECO:0000256" key="4">
    <source>
        <dbReference type="SAM" id="MobiDB-lite"/>
    </source>
</evidence>